<organism evidence="3 4">
    <name type="scientific">Flavonifractor plautii</name>
    <name type="common">Fusobacterium plautii</name>
    <dbReference type="NCBI Taxonomy" id="292800"/>
    <lineage>
        <taxon>Bacteria</taxon>
        <taxon>Bacillati</taxon>
        <taxon>Bacillota</taxon>
        <taxon>Clostridia</taxon>
        <taxon>Eubacteriales</taxon>
        <taxon>Oscillospiraceae</taxon>
        <taxon>Flavonifractor</taxon>
    </lineage>
</organism>
<dbReference type="Proteomes" id="UP000434475">
    <property type="component" value="Unassembled WGS sequence"/>
</dbReference>
<dbReference type="SMART" id="SM00530">
    <property type="entry name" value="HTH_XRE"/>
    <property type="match status" value="1"/>
</dbReference>
<sequence>MYSRETFAQRLKDLLDKRGMTQRALAEKLNTTEVSVSRYVSGNRTPNIETTVEIADILNVSLNDLVGIDPPAKERPAPDIGVLVSCYTKASEADRKVIWSLLDRYMTPEQRILVQSIQGEEKATAV</sequence>
<accession>A0A6I2QZB8</accession>
<dbReference type="GO" id="GO:0003677">
    <property type="term" value="F:DNA binding"/>
    <property type="evidence" value="ECO:0007669"/>
    <property type="project" value="UniProtKB-KW"/>
</dbReference>
<dbReference type="EMBL" id="WKPR01000004">
    <property type="protein sequence ID" value="MSB19009.1"/>
    <property type="molecule type" value="Genomic_DNA"/>
</dbReference>
<dbReference type="PANTHER" id="PTHR46558:SF4">
    <property type="entry name" value="DNA-BIDING PHAGE PROTEIN"/>
    <property type="match status" value="1"/>
</dbReference>
<dbReference type="InterPro" id="IPR001387">
    <property type="entry name" value="Cro/C1-type_HTH"/>
</dbReference>
<dbReference type="AlphaFoldDB" id="A0A6I2QZB8"/>
<dbReference type="SUPFAM" id="SSF47413">
    <property type="entry name" value="lambda repressor-like DNA-binding domains"/>
    <property type="match status" value="1"/>
</dbReference>
<dbReference type="PROSITE" id="PS50943">
    <property type="entry name" value="HTH_CROC1"/>
    <property type="match status" value="1"/>
</dbReference>
<name>A0A6I2QZB8_FLAPL</name>
<evidence type="ECO:0000259" key="2">
    <source>
        <dbReference type="PROSITE" id="PS50943"/>
    </source>
</evidence>
<reference evidence="3 4" key="1">
    <citation type="journal article" date="2019" name="Nat. Med.">
        <title>A library of human gut bacterial isolates paired with longitudinal multiomics data enables mechanistic microbiome research.</title>
        <authorList>
            <person name="Poyet M."/>
            <person name="Groussin M."/>
            <person name="Gibbons S.M."/>
            <person name="Avila-Pacheco J."/>
            <person name="Jiang X."/>
            <person name="Kearney S.M."/>
            <person name="Perrotta A.R."/>
            <person name="Berdy B."/>
            <person name="Zhao S."/>
            <person name="Lieberman T.D."/>
            <person name="Swanson P.K."/>
            <person name="Smith M."/>
            <person name="Roesemann S."/>
            <person name="Alexander J.E."/>
            <person name="Rich S.A."/>
            <person name="Livny J."/>
            <person name="Vlamakis H."/>
            <person name="Clish C."/>
            <person name="Bullock K."/>
            <person name="Deik A."/>
            <person name="Scott J."/>
            <person name="Pierce K.A."/>
            <person name="Xavier R.J."/>
            <person name="Alm E.J."/>
        </authorList>
    </citation>
    <scope>NUCLEOTIDE SEQUENCE [LARGE SCALE GENOMIC DNA]</scope>
    <source>
        <strain evidence="3 4">BIOML-A2</strain>
    </source>
</reference>
<gene>
    <name evidence="3" type="ORF">GKE97_05695</name>
</gene>
<feature type="domain" description="HTH cro/C1-type" evidence="2">
    <location>
        <begin position="11"/>
        <end position="65"/>
    </location>
</feature>
<protein>
    <submittedName>
        <fullName evidence="3">Helix-turn-helix domain-containing protein</fullName>
    </submittedName>
</protein>
<dbReference type="Pfam" id="PF01381">
    <property type="entry name" value="HTH_3"/>
    <property type="match status" value="1"/>
</dbReference>
<dbReference type="RefSeq" id="WP_172697372.1">
    <property type="nucleotide sequence ID" value="NZ_CAXUMB010000001.1"/>
</dbReference>
<keyword evidence="1" id="KW-0238">DNA-binding</keyword>
<evidence type="ECO:0000313" key="4">
    <source>
        <dbReference type="Proteomes" id="UP000434475"/>
    </source>
</evidence>
<dbReference type="InterPro" id="IPR010982">
    <property type="entry name" value="Lambda_DNA-bd_dom_sf"/>
</dbReference>
<evidence type="ECO:0000313" key="3">
    <source>
        <dbReference type="EMBL" id="MSB19009.1"/>
    </source>
</evidence>
<evidence type="ECO:0000256" key="1">
    <source>
        <dbReference type="ARBA" id="ARBA00023125"/>
    </source>
</evidence>
<dbReference type="CDD" id="cd00093">
    <property type="entry name" value="HTH_XRE"/>
    <property type="match status" value="1"/>
</dbReference>
<proteinExistence type="predicted"/>
<dbReference type="Gene3D" id="1.10.260.40">
    <property type="entry name" value="lambda repressor-like DNA-binding domains"/>
    <property type="match status" value="1"/>
</dbReference>
<dbReference type="PANTHER" id="PTHR46558">
    <property type="entry name" value="TRACRIPTIONAL REGULATORY PROTEIN-RELATED-RELATED"/>
    <property type="match status" value="1"/>
</dbReference>
<comment type="caution">
    <text evidence="3">The sequence shown here is derived from an EMBL/GenBank/DDBJ whole genome shotgun (WGS) entry which is preliminary data.</text>
</comment>